<accession>A0ACB0K718</accession>
<gene>
    <name evidence="1" type="ORF">MILVUS5_LOCUS20462</name>
</gene>
<dbReference type="Proteomes" id="UP001177021">
    <property type="component" value="Unassembled WGS sequence"/>
</dbReference>
<reference evidence="1" key="1">
    <citation type="submission" date="2023-10" db="EMBL/GenBank/DDBJ databases">
        <authorList>
            <person name="Rodriguez Cubillos JULIANA M."/>
            <person name="De Vega J."/>
        </authorList>
    </citation>
    <scope>NUCLEOTIDE SEQUENCE</scope>
</reference>
<protein>
    <submittedName>
        <fullName evidence="1">Uncharacterized protein</fullName>
    </submittedName>
</protein>
<keyword evidence="2" id="KW-1185">Reference proteome</keyword>
<dbReference type="EMBL" id="CASHSV030000206">
    <property type="protein sequence ID" value="CAJ2653062.1"/>
    <property type="molecule type" value="Genomic_DNA"/>
</dbReference>
<organism evidence="1 2">
    <name type="scientific">Trifolium pratense</name>
    <name type="common">Red clover</name>
    <dbReference type="NCBI Taxonomy" id="57577"/>
    <lineage>
        <taxon>Eukaryota</taxon>
        <taxon>Viridiplantae</taxon>
        <taxon>Streptophyta</taxon>
        <taxon>Embryophyta</taxon>
        <taxon>Tracheophyta</taxon>
        <taxon>Spermatophyta</taxon>
        <taxon>Magnoliopsida</taxon>
        <taxon>eudicotyledons</taxon>
        <taxon>Gunneridae</taxon>
        <taxon>Pentapetalae</taxon>
        <taxon>rosids</taxon>
        <taxon>fabids</taxon>
        <taxon>Fabales</taxon>
        <taxon>Fabaceae</taxon>
        <taxon>Papilionoideae</taxon>
        <taxon>50 kb inversion clade</taxon>
        <taxon>NPAAA clade</taxon>
        <taxon>Hologalegina</taxon>
        <taxon>IRL clade</taxon>
        <taxon>Trifolieae</taxon>
        <taxon>Trifolium</taxon>
    </lineage>
</organism>
<comment type="caution">
    <text evidence="1">The sequence shown here is derived from an EMBL/GenBank/DDBJ whole genome shotgun (WGS) entry which is preliminary data.</text>
</comment>
<proteinExistence type="predicted"/>
<sequence>MGESIITITFTMHHEYDELHFIIANAMDLYSLYLVAVAVVITVMVVFFLIWILKGIYKAVILAYFTHAPNPPAPVVNPELMQEQEGLEFSDGAPPPSSSLEEEN</sequence>
<name>A0ACB0K718_TRIPR</name>
<evidence type="ECO:0000313" key="2">
    <source>
        <dbReference type="Proteomes" id="UP001177021"/>
    </source>
</evidence>
<evidence type="ECO:0000313" key="1">
    <source>
        <dbReference type="EMBL" id="CAJ2653062.1"/>
    </source>
</evidence>